<protein>
    <recommendedName>
        <fullName evidence="1">SPIN90/Ldb17 leucine-rich domain-containing protein</fullName>
    </recommendedName>
</protein>
<sequence length="423" mass="47730">MDHGIVYHFDSKYEFYAELDEVLSASDSITQEADVIPIIDTFVGFLTSFQDEYLCDTNDLAHAIYKLLDATVYINYHTYIVQALIRQRALKTSNPRDLYVIYCILLFAGKDDIGVLKYIVSVSSNTKDKSKNGVPPAKQSNELVAKLKYEIANFLGGERCVMAMASLLFEICRVCRLDGQDLETFNVTFISYLLDVVEKTCDDTDEAFNYTIIRLILAVNEQFMMLQTGQRAAAEKEGAEQSVIKNNVMEVLIARMGTAKTFGGNLIFMLNRTTDPCVQLLILKLLYLIFTTPESYEYFYTNDLCVLVDVILRELCDLGDENEALRHTFLRVLTPLLVNTQLRHNSYKRTSIHTLLLTMLPSRPWKPVNPTTQRLVRRALIEWWEGVCGEDVAPTLGDDIGLEGGQVAVTNGKTRTAAVLLGS</sequence>
<dbReference type="PANTHER" id="PTHR13357">
    <property type="entry name" value="SH3 ADAPTER PROTEIN SPIN90 NCK INTERACTING PROTEIN WITH SH3 DOMAIN"/>
    <property type="match status" value="1"/>
</dbReference>
<dbReference type="InterPro" id="IPR030125">
    <property type="entry name" value="SPIN90/Ldb17"/>
</dbReference>
<gene>
    <name evidence="2" type="ORF">BZG36_00565</name>
</gene>
<dbReference type="GO" id="GO:0051666">
    <property type="term" value="P:actin cortical patch localization"/>
    <property type="evidence" value="ECO:0007669"/>
    <property type="project" value="TreeGrafter"/>
</dbReference>
<dbReference type="Proteomes" id="UP000242875">
    <property type="component" value="Unassembled WGS sequence"/>
</dbReference>
<organism evidence="2 3">
    <name type="scientific">Bifiguratus adelaidae</name>
    <dbReference type="NCBI Taxonomy" id="1938954"/>
    <lineage>
        <taxon>Eukaryota</taxon>
        <taxon>Fungi</taxon>
        <taxon>Fungi incertae sedis</taxon>
        <taxon>Mucoromycota</taxon>
        <taxon>Mucoromycotina</taxon>
        <taxon>Endogonomycetes</taxon>
        <taxon>Endogonales</taxon>
        <taxon>Endogonales incertae sedis</taxon>
        <taxon>Bifiguratus</taxon>
    </lineage>
</organism>
<feature type="domain" description="SPIN90/Ldb17 leucine-rich" evidence="1">
    <location>
        <begin position="205"/>
        <end position="352"/>
    </location>
</feature>
<evidence type="ECO:0000259" key="1">
    <source>
        <dbReference type="Pfam" id="PF09431"/>
    </source>
</evidence>
<accession>A0A261Y7L5</accession>
<dbReference type="Pfam" id="PF09431">
    <property type="entry name" value="SPIN90_LRD"/>
    <property type="match status" value="1"/>
</dbReference>
<dbReference type="GO" id="GO:0000147">
    <property type="term" value="P:actin cortical patch assembly"/>
    <property type="evidence" value="ECO:0007669"/>
    <property type="project" value="TreeGrafter"/>
</dbReference>
<dbReference type="PANTHER" id="PTHR13357:SF1">
    <property type="entry name" value="NCK-INTERACTING PROTEIN WITH SH3 DOMAIN"/>
    <property type="match status" value="1"/>
</dbReference>
<dbReference type="InterPro" id="IPR018556">
    <property type="entry name" value="SPIN90/Ldb17_LRD"/>
</dbReference>
<keyword evidence="3" id="KW-1185">Reference proteome</keyword>
<dbReference type="GO" id="GO:0006897">
    <property type="term" value="P:endocytosis"/>
    <property type="evidence" value="ECO:0007669"/>
    <property type="project" value="TreeGrafter"/>
</dbReference>
<dbReference type="EMBL" id="MVBO01000003">
    <property type="protein sequence ID" value="OZJ06568.1"/>
    <property type="molecule type" value="Genomic_DNA"/>
</dbReference>
<comment type="caution">
    <text evidence="2">The sequence shown here is derived from an EMBL/GenBank/DDBJ whole genome shotgun (WGS) entry which is preliminary data.</text>
</comment>
<dbReference type="AlphaFoldDB" id="A0A261Y7L5"/>
<name>A0A261Y7L5_9FUNG</name>
<reference evidence="2 3" key="1">
    <citation type="journal article" date="2017" name="Mycologia">
        <title>Bifiguratus adelaidae, gen. et sp. nov., a new member of Mucoromycotina in endophytic and soil-dwelling habitats.</title>
        <authorList>
            <person name="Torres-Cruz T.J."/>
            <person name="Billingsley Tobias T.L."/>
            <person name="Almatruk M."/>
            <person name="Hesse C."/>
            <person name="Kuske C.R."/>
            <person name="Desiro A."/>
            <person name="Benucci G.M."/>
            <person name="Bonito G."/>
            <person name="Stajich J.E."/>
            <person name="Dunlap C."/>
            <person name="Arnold A.E."/>
            <person name="Porras-Alfaro A."/>
        </authorList>
    </citation>
    <scope>NUCLEOTIDE SEQUENCE [LARGE SCALE GENOMIC DNA]</scope>
    <source>
        <strain evidence="2 3">AZ0501</strain>
    </source>
</reference>
<dbReference type="GO" id="GO:0030479">
    <property type="term" value="C:actin cortical patch"/>
    <property type="evidence" value="ECO:0007669"/>
    <property type="project" value="TreeGrafter"/>
</dbReference>
<proteinExistence type="predicted"/>
<evidence type="ECO:0000313" key="3">
    <source>
        <dbReference type="Proteomes" id="UP000242875"/>
    </source>
</evidence>
<dbReference type="GO" id="GO:0071933">
    <property type="term" value="F:Arp2/3 complex binding"/>
    <property type="evidence" value="ECO:0007669"/>
    <property type="project" value="TreeGrafter"/>
</dbReference>
<dbReference type="OrthoDB" id="445362at2759"/>
<evidence type="ECO:0000313" key="2">
    <source>
        <dbReference type="EMBL" id="OZJ06568.1"/>
    </source>
</evidence>